<evidence type="ECO:0000313" key="7">
    <source>
        <dbReference type="EMBL" id="RUT79236.1"/>
    </source>
</evidence>
<dbReference type="Pfam" id="PF25917">
    <property type="entry name" value="BSH_RND"/>
    <property type="match status" value="1"/>
</dbReference>
<dbReference type="SUPFAM" id="SSF111369">
    <property type="entry name" value="HlyD-like secretion proteins"/>
    <property type="match status" value="1"/>
</dbReference>
<dbReference type="InterPro" id="IPR058627">
    <property type="entry name" value="MdtA-like_C"/>
</dbReference>
<dbReference type="NCBIfam" id="TIGR01730">
    <property type="entry name" value="RND_mfp"/>
    <property type="match status" value="1"/>
</dbReference>
<reference evidence="7 8" key="1">
    <citation type="submission" date="2018-11" db="EMBL/GenBank/DDBJ databases">
        <title>Parancylomarina longa gen. nov., sp. nov., isolated from sediments of southern Okinawa.</title>
        <authorList>
            <person name="Fu T."/>
        </authorList>
    </citation>
    <scope>NUCLEOTIDE SEQUENCE [LARGE SCALE GENOMIC DNA]</scope>
    <source>
        <strain evidence="7 8">T3-2 S1-C</strain>
    </source>
</reference>
<gene>
    <name evidence="7" type="ORF">DLK05_04920</name>
</gene>
<dbReference type="GO" id="GO:0030313">
    <property type="term" value="C:cell envelope"/>
    <property type="evidence" value="ECO:0007669"/>
    <property type="project" value="UniProtKB-SubCell"/>
</dbReference>
<evidence type="ECO:0000259" key="4">
    <source>
        <dbReference type="Pfam" id="PF25917"/>
    </source>
</evidence>
<evidence type="ECO:0000259" key="5">
    <source>
        <dbReference type="Pfam" id="PF25944"/>
    </source>
</evidence>
<evidence type="ECO:0000259" key="6">
    <source>
        <dbReference type="Pfam" id="PF25967"/>
    </source>
</evidence>
<feature type="domain" description="Multidrug resistance protein MdtA-like C-terminal permuted SH3" evidence="6">
    <location>
        <begin position="290"/>
        <end position="349"/>
    </location>
</feature>
<dbReference type="GO" id="GO:0046677">
    <property type="term" value="P:response to antibiotic"/>
    <property type="evidence" value="ECO:0007669"/>
    <property type="project" value="TreeGrafter"/>
</dbReference>
<evidence type="ECO:0000313" key="8">
    <source>
        <dbReference type="Proteomes" id="UP000282985"/>
    </source>
</evidence>
<keyword evidence="8" id="KW-1185">Reference proteome</keyword>
<dbReference type="EMBL" id="RJJX01000004">
    <property type="protein sequence ID" value="RUT79236.1"/>
    <property type="molecule type" value="Genomic_DNA"/>
</dbReference>
<proteinExistence type="inferred from homology"/>
<evidence type="ECO:0000256" key="1">
    <source>
        <dbReference type="ARBA" id="ARBA00004196"/>
    </source>
</evidence>
<dbReference type="GO" id="GO:0005886">
    <property type="term" value="C:plasma membrane"/>
    <property type="evidence" value="ECO:0007669"/>
    <property type="project" value="TreeGrafter"/>
</dbReference>
<keyword evidence="3" id="KW-0175">Coiled coil</keyword>
<dbReference type="InterPro" id="IPR058625">
    <property type="entry name" value="MdtA-like_BSH"/>
</dbReference>
<comment type="similarity">
    <text evidence="2">Belongs to the membrane fusion protein (MFP) (TC 8.A.1) family.</text>
</comment>
<dbReference type="AlphaFoldDB" id="A0A434AXH1"/>
<dbReference type="GO" id="GO:0015562">
    <property type="term" value="F:efflux transmembrane transporter activity"/>
    <property type="evidence" value="ECO:0007669"/>
    <property type="project" value="InterPro"/>
</dbReference>
<dbReference type="Gene3D" id="2.40.30.170">
    <property type="match status" value="1"/>
</dbReference>
<evidence type="ECO:0000256" key="2">
    <source>
        <dbReference type="ARBA" id="ARBA00009477"/>
    </source>
</evidence>
<dbReference type="InterPro" id="IPR058626">
    <property type="entry name" value="MdtA-like_b-barrel"/>
</dbReference>
<dbReference type="Pfam" id="PF25944">
    <property type="entry name" value="Beta-barrel_RND"/>
    <property type="match status" value="1"/>
</dbReference>
<sequence length="376" mass="40810">MAITVIGLASCNSPANKQMGRGPMPFPVQKVEKSNVTVYNEYAANIEGEENIEIRPKVDGFIDKIYIDEGSEVKKGQLLFKLSAETLNQQVNAASANVEVAKAQVVSAQVEVDKVSPLVQKNIISPVQLKTAESNLNAAKAQLIAAQADYMNAKENLDYTFIKSPVDGIVGSIPYRIGSLVGRSEAKPLTTVSNISNVYAYFTLNEKQLLQFNRQLDGKSVAQKIKSLPAVELILADGSVYDHKGRIETINGMVNPRTGSISYRAIFPNPDNLLRSGISGKVKLPSQVDNALLLPQKSTFELQGKRFVYVVDKDNKVKSKAIDISKSVNQNYIVTNGLEAGQVYVADGLIKLREGMQIIPQSGSTATGNNAAYSNK</sequence>
<dbReference type="Gene3D" id="2.40.50.100">
    <property type="match status" value="1"/>
</dbReference>
<organism evidence="7 8">
    <name type="scientific">Ancylomarina longa</name>
    <dbReference type="NCBI Taxonomy" id="2487017"/>
    <lineage>
        <taxon>Bacteria</taxon>
        <taxon>Pseudomonadati</taxon>
        <taxon>Bacteroidota</taxon>
        <taxon>Bacteroidia</taxon>
        <taxon>Marinilabiliales</taxon>
        <taxon>Marinifilaceae</taxon>
        <taxon>Ancylomarina</taxon>
    </lineage>
</organism>
<dbReference type="PANTHER" id="PTHR30158:SF23">
    <property type="entry name" value="MULTIDRUG RESISTANCE PROTEIN MEXA"/>
    <property type="match status" value="1"/>
</dbReference>
<dbReference type="InterPro" id="IPR006143">
    <property type="entry name" value="RND_pump_MFP"/>
</dbReference>
<protein>
    <submittedName>
        <fullName evidence="7">Efflux RND transporter periplasmic adaptor subunit</fullName>
    </submittedName>
</protein>
<dbReference type="OrthoDB" id="9801814at2"/>
<comment type="subcellular location">
    <subcellularLocation>
        <location evidence="1">Cell envelope</location>
    </subcellularLocation>
</comment>
<dbReference type="Pfam" id="PF25967">
    <property type="entry name" value="RND-MFP_C"/>
    <property type="match status" value="1"/>
</dbReference>
<dbReference type="PANTHER" id="PTHR30158">
    <property type="entry name" value="ACRA/E-RELATED COMPONENT OF DRUG EFFLUX TRANSPORTER"/>
    <property type="match status" value="1"/>
</dbReference>
<accession>A0A434AXH1</accession>
<evidence type="ECO:0000256" key="3">
    <source>
        <dbReference type="SAM" id="Coils"/>
    </source>
</evidence>
<dbReference type="Gene3D" id="1.10.287.470">
    <property type="entry name" value="Helix hairpin bin"/>
    <property type="match status" value="1"/>
</dbReference>
<dbReference type="Gene3D" id="2.40.420.20">
    <property type="match status" value="1"/>
</dbReference>
<feature type="domain" description="Multidrug resistance protein MdtA-like barrel-sandwich hybrid" evidence="4">
    <location>
        <begin position="51"/>
        <end position="192"/>
    </location>
</feature>
<name>A0A434AXH1_9BACT</name>
<feature type="coiled-coil region" evidence="3">
    <location>
        <begin position="129"/>
        <end position="156"/>
    </location>
</feature>
<feature type="domain" description="Multidrug resistance protein MdtA-like beta-barrel" evidence="5">
    <location>
        <begin position="202"/>
        <end position="283"/>
    </location>
</feature>
<dbReference type="Proteomes" id="UP000282985">
    <property type="component" value="Unassembled WGS sequence"/>
</dbReference>
<comment type="caution">
    <text evidence="7">The sequence shown here is derived from an EMBL/GenBank/DDBJ whole genome shotgun (WGS) entry which is preliminary data.</text>
</comment>